<dbReference type="InterPro" id="IPR016181">
    <property type="entry name" value="Acyl_CoA_acyltransferase"/>
</dbReference>
<evidence type="ECO:0000256" key="1">
    <source>
        <dbReference type="ARBA" id="ARBA00022679"/>
    </source>
</evidence>
<evidence type="ECO:0000259" key="3">
    <source>
        <dbReference type="PROSITE" id="PS51186"/>
    </source>
</evidence>
<dbReference type="PANTHER" id="PTHR43617">
    <property type="entry name" value="L-AMINO ACID N-ACETYLTRANSFERASE"/>
    <property type="match status" value="1"/>
</dbReference>
<sequence length="244" mass="27679">MATEPERLEVSDGTDTVVLTSARNGWLVELRVEGDDDVRRQRLLEAATQTVMLGEGGRLELWIEDATPACDRVPLAAGFTHFRDLWRLERPLPAPDTDLSTRAFSSADADAFLEVNNRAFHWHPDQSDLTHEELAQKCAEPWFDPDGFRLFELEGRLAGFCWTKVHADETPPAGEIYAIAVDPDFHGRGLGRELLLDGLAWLAGQGLRHGMLYVESDNRHANRLYDELGFRRSRIDRAFQRIVR</sequence>
<evidence type="ECO:0000256" key="2">
    <source>
        <dbReference type="ARBA" id="ARBA00022737"/>
    </source>
</evidence>
<dbReference type="Pfam" id="PF00583">
    <property type="entry name" value="Acetyltransf_1"/>
    <property type="match status" value="1"/>
</dbReference>
<organism evidence="4">
    <name type="scientific">marine metagenome</name>
    <dbReference type="NCBI Taxonomy" id="408172"/>
    <lineage>
        <taxon>unclassified sequences</taxon>
        <taxon>metagenomes</taxon>
        <taxon>ecological metagenomes</taxon>
    </lineage>
</organism>
<dbReference type="InterPro" id="IPR017813">
    <property type="entry name" value="Mycothiol_AcTrfase"/>
</dbReference>
<feature type="domain" description="N-acetyltransferase" evidence="3">
    <location>
        <begin position="99"/>
        <end position="244"/>
    </location>
</feature>
<dbReference type="Gene3D" id="3.40.630.30">
    <property type="match status" value="1"/>
</dbReference>
<dbReference type="NCBIfam" id="TIGR03448">
    <property type="entry name" value="mycothiol_MshD"/>
    <property type="match status" value="1"/>
</dbReference>
<proteinExistence type="predicted"/>
<name>A0A381THQ5_9ZZZZ</name>
<evidence type="ECO:0000313" key="4">
    <source>
        <dbReference type="EMBL" id="SVA15636.1"/>
    </source>
</evidence>
<dbReference type="GO" id="GO:0008999">
    <property type="term" value="F:protein-N-terminal-alanine acetyltransferase activity"/>
    <property type="evidence" value="ECO:0007669"/>
    <property type="project" value="TreeGrafter"/>
</dbReference>
<accession>A0A381THQ5</accession>
<dbReference type="CDD" id="cd04301">
    <property type="entry name" value="NAT_SF"/>
    <property type="match status" value="1"/>
</dbReference>
<dbReference type="GO" id="GO:0010125">
    <property type="term" value="P:mycothiol biosynthetic process"/>
    <property type="evidence" value="ECO:0007669"/>
    <property type="project" value="TreeGrafter"/>
</dbReference>
<protein>
    <recommendedName>
        <fullName evidence="3">N-acetyltransferase domain-containing protein</fullName>
    </recommendedName>
</protein>
<dbReference type="PANTHER" id="PTHR43617:SF31">
    <property type="entry name" value="MYCOTHIOL ACETYLTRANSFERASE"/>
    <property type="match status" value="1"/>
</dbReference>
<dbReference type="InterPro" id="IPR050276">
    <property type="entry name" value="MshD_Acetyltransferase"/>
</dbReference>
<dbReference type="AlphaFoldDB" id="A0A381THQ5"/>
<keyword evidence="2" id="KW-0677">Repeat</keyword>
<dbReference type="SUPFAM" id="SSF55729">
    <property type="entry name" value="Acyl-CoA N-acyltransferases (Nat)"/>
    <property type="match status" value="1"/>
</dbReference>
<keyword evidence="1" id="KW-0808">Transferase</keyword>
<gene>
    <name evidence="4" type="ORF">METZ01_LOCUS68490</name>
</gene>
<dbReference type="EMBL" id="UINC01004613">
    <property type="protein sequence ID" value="SVA15636.1"/>
    <property type="molecule type" value="Genomic_DNA"/>
</dbReference>
<dbReference type="GO" id="GO:0035447">
    <property type="term" value="F:mycothiol synthase activity"/>
    <property type="evidence" value="ECO:0007669"/>
    <property type="project" value="TreeGrafter"/>
</dbReference>
<dbReference type="PROSITE" id="PS51186">
    <property type="entry name" value="GNAT"/>
    <property type="match status" value="1"/>
</dbReference>
<reference evidence="4" key="1">
    <citation type="submission" date="2018-05" db="EMBL/GenBank/DDBJ databases">
        <authorList>
            <person name="Lanie J.A."/>
            <person name="Ng W.-L."/>
            <person name="Kazmierczak K.M."/>
            <person name="Andrzejewski T.M."/>
            <person name="Davidsen T.M."/>
            <person name="Wayne K.J."/>
            <person name="Tettelin H."/>
            <person name="Glass J.I."/>
            <person name="Rusch D."/>
            <person name="Podicherti R."/>
            <person name="Tsui H.-C.T."/>
            <person name="Winkler M.E."/>
        </authorList>
    </citation>
    <scope>NUCLEOTIDE SEQUENCE</scope>
</reference>
<dbReference type="InterPro" id="IPR000182">
    <property type="entry name" value="GNAT_dom"/>
</dbReference>